<keyword evidence="2" id="KW-1133">Transmembrane helix</keyword>
<evidence type="ECO:0000313" key="3">
    <source>
        <dbReference type="EMBL" id="MBA4862099.1"/>
    </source>
</evidence>
<organism evidence="3 4">
    <name type="scientific">Streptomyces himalayensis subsp. aureolus</name>
    <dbReference type="NCBI Taxonomy" id="2758039"/>
    <lineage>
        <taxon>Bacteria</taxon>
        <taxon>Bacillati</taxon>
        <taxon>Actinomycetota</taxon>
        <taxon>Actinomycetes</taxon>
        <taxon>Kitasatosporales</taxon>
        <taxon>Streptomycetaceae</taxon>
        <taxon>Streptomyces</taxon>
        <taxon>Streptomyces himalayensis</taxon>
    </lineage>
</organism>
<keyword evidence="2" id="KW-0812">Transmembrane</keyword>
<dbReference type="PANTHER" id="PTHR23530:SF1">
    <property type="entry name" value="PERMEASE, MAJOR FACILITATOR SUPERFAMILY-RELATED"/>
    <property type="match status" value="1"/>
</dbReference>
<dbReference type="AlphaFoldDB" id="A0A7W2CZQ7"/>
<feature type="transmembrane region" description="Helical" evidence="2">
    <location>
        <begin position="374"/>
        <end position="395"/>
    </location>
</feature>
<accession>A0A7W2CZQ7</accession>
<feature type="transmembrane region" description="Helical" evidence="2">
    <location>
        <begin position="256"/>
        <end position="273"/>
    </location>
</feature>
<reference evidence="3 4" key="1">
    <citation type="submission" date="2020-07" db="EMBL/GenBank/DDBJ databases">
        <title>Streptomyces isolated from Indian soil.</title>
        <authorList>
            <person name="Mandal S."/>
            <person name="Maiti P.K."/>
        </authorList>
    </citation>
    <scope>NUCLEOTIDE SEQUENCE [LARGE SCALE GENOMIC DNA]</scope>
    <source>
        <strain evidence="3 4">PSKA54</strain>
    </source>
</reference>
<dbReference type="EMBL" id="JACEQY010000010">
    <property type="protein sequence ID" value="MBA4862099.1"/>
    <property type="molecule type" value="Genomic_DNA"/>
</dbReference>
<dbReference type="Proteomes" id="UP000586976">
    <property type="component" value="Unassembled WGS sequence"/>
</dbReference>
<feature type="transmembrane region" description="Helical" evidence="2">
    <location>
        <begin position="79"/>
        <end position="98"/>
    </location>
</feature>
<feature type="transmembrane region" description="Helical" evidence="2">
    <location>
        <begin position="343"/>
        <end position="362"/>
    </location>
</feature>
<feature type="transmembrane region" description="Helical" evidence="2">
    <location>
        <begin position="46"/>
        <end position="67"/>
    </location>
</feature>
<feature type="compositionally biased region" description="Acidic residues" evidence="1">
    <location>
        <begin position="210"/>
        <end position="222"/>
    </location>
</feature>
<dbReference type="PANTHER" id="PTHR23530">
    <property type="entry name" value="TRANSPORT PROTEIN-RELATED"/>
    <property type="match status" value="1"/>
</dbReference>
<comment type="caution">
    <text evidence="3">The sequence shown here is derived from an EMBL/GenBank/DDBJ whole genome shotgun (WGS) entry which is preliminary data.</text>
</comment>
<evidence type="ECO:0000313" key="4">
    <source>
        <dbReference type="Proteomes" id="UP000586976"/>
    </source>
</evidence>
<dbReference type="GO" id="GO:0022857">
    <property type="term" value="F:transmembrane transporter activity"/>
    <property type="evidence" value="ECO:0007669"/>
    <property type="project" value="InterPro"/>
</dbReference>
<dbReference type="Gene3D" id="1.20.1250.20">
    <property type="entry name" value="MFS general substrate transporter like domains"/>
    <property type="match status" value="1"/>
</dbReference>
<evidence type="ECO:0000256" key="2">
    <source>
        <dbReference type="SAM" id="Phobius"/>
    </source>
</evidence>
<feature type="transmembrane region" description="Helical" evidence="2">
    <location>
        <begin position="293"/>
        <end position="311"/>
    </location>
</feature>
<feature type="transmembrane region" description="Helical" evidence="2">
    <location>
        <begin position="172"/>
        <end position="191"/>
    </location>
</feature>
<dbReference type="InterPro" id="IPR053160">
    <property type="entry name" value="MFS_DHA3_Transporter"/>
</dbReference>
<name>A0A7W2CZQ7_9ACTN</name>
<keyword evidence="4" id="KW-1185">Reference proteome</keyword>
<feature type="transmembrane region" description="Helical" evidence="2">
    <location>
        <begin position="401"/>
        <end position="423"/>
    </location>
</feature>
<dbReference type="InterPro" id="IPR036259">
    <property type="entry name" value="MFS_trans_sf"/>
</dbReference>
<dbReference type="RefSeq" id="WP_181863986.1">
    <property type="nucleotide sequence ID" value="NZ_JACEQY010000010.1"/>
</dbReference>
<evidence type="ECO:0000256" key="1">
    <source>
        <dbReference type="SAM" id="MobiDB-lite"/>
    </source>
</evidence>
<feature type="transmembrane region" description="Helical" evidence="2">
    <location>
        <begin position="20"/>
        <end position="40"/>
    </location>
</feature>
<dbReference type="InterPro" id="IPR011701">
    <property type="entry name" value="MFS"/>
</dbReference>
<proteinExistence type="predicted"/>
<dbReference type="Pfam" id="PF07690">
    <property type="entry name" value="MFS_1"/>
    <property type="match status" value="1"/>
</dbReference>
<keyword evidence="2" id="KW-0472">Membrane</keyword>
<protein>
    <submittedName>
        <fullName evidence="3">MFS transporter</fullName>
    </submittedName>
</protein>
<feature type="transmembrane region" description="Helical" evidence="2">
    <location>
        <begin position="318"/>
        <end position="337"/>
    </location>
</feature>
<gene>
    <name evidence="3" type="ORF">H1V43_12010</name>
</gene>
<feature type="region of interest" description="Disordered" evidence="1">
    <location>
        <begin position="197"/>
        <end position="239"/>
    </location>
</feature>
<dbReference type="SUPFAM" id="SSF103473">
    <property type="entry name" value="MFS general substrate transporter"/>
    <property type="match status" value="1"/>
</dbReference>
<sequence length="444" mass="45413">MTLSPARVPGTGVRRLTATLYGYAFLDDFVLLYPVYALLFRDTGLTVWQISSLFALWSLTGVLLEIPSGAWADGASRRVLLWFGPLLTAAGFALWVLVPSYWSFALGFVLWGAKGALSSGALEALVYEELDRLGAADRYAPAMGRARAAGLVGVMAAMGLAGPVFAVGGYPAVGLASVLACLLAAVTASRFPEHRTAPTAAVVRPSTDEPSAEEPSTDEPLADEPSSDKPSADEPGDGWARTLRAGLAEARGNRSVRGALLLVPAVTAVWGALDEYTPLLVRDTGVPEGAVPQLLLLVWAAATVGGLLAGVGQRLGTGGLAGLLAGSALALAAGAVARTPAGIALVAIAFGGFQMASVLADARLQQRIEGTGRATLTSMAGVGTDLTTVAVYGGYAVIGSTAAHGTVFALFAVPYLVTALILATRRTPARTARTADISAPTAPG</sequence>